<dbReference type="PANTHER" id="PTHR34387">
    <property type="entry name" value="SLR1258 PROTEIN"/>
    <property type="match status" value="1"/>
</dbReference>
<dbReference type="Proteomes" id="UP001202831">
    <property type="component" value="Unassembled WGS sequence"/>
</dbReference>
<dbReference type="Gene3D" id="3.30.110.170">
    <property type="entry name" value="Protein of unknown function (DUF541), domain 1"/>
    <property type="match status" value="1"/>
</dbReference>
<accession>A0ABT0N1G4</accession>
<dbReference type="RefSeq" id="WP_115138273.1">
    <property type="nucleotide sequence ID" value="NZ_JAKIKT010000001.1"/>
</dbReference>
<feature type="signal peptide" evidence="1">
    <location>
        <begin position="1"/>
        <end position="22"/>
    </location>
</feature>
<dbReference type="Pfam" id="PF04402">
    <property type="entry name" value="SIMPL"/>
    <property type="match status" value="1"/>
</dbReference>
<dbReference type="Gene3D" id="3.30.70.2970">
    <property type="entry name" value="Protein of unknown function (DUF541), domain 2"/>
    <property type="match status" value="1"/>
</dbReference>
<evidence type="ECO:0000256" key="1">
    <source>
        <dbReference type="SAM" id="SignalP"/>
    </source>
</evidence>
<dbReference type="InterPro" id="IPR007497">
    <property type="entry name" value="SIMPL/DUF541"/>
</dbReference>
<name>A0ABT0N1G4_9GAMM</name>
<dbReference type="PANTHER" id="PTHR34387:SF1">
    <property type="entry name" value="PERIPLASMIC IMMUNOGENIC PROTEIN"/>
    <property type="match status" value="1"/>
</dbReference>
<proteinExistence type="predicted"/>
<keyword evidence="3" id="KW-1185">Reference proteome</keyword>
<dbReference type="InterPro" id="IPR052022">
    <property type="entry name" value="26kDa_periplasmic_antigen"/>
</dbReference>
<keyword evidence="1" id="KW-0732">Signal</keyword>
<protein>
    <submittedName>
        <fullName evidence="2">Oxidative stress defense protein</fullName>
    </submittedName>
</protein>
<reference evidence="2 3" key="1">
    <citation type="submission" date="2022-01" db="EMBL/GenBank/DDBJ databases">
        <title>Whole genome-based taxonomy of the Shewanellaceae.</title>
        <authorList>
            <person name="Martin-Rodriguez A.J."/>
        </authorList>
    </citation>
    <scope>NUCLEOTIDE SEQUENCE [LARGE SCALE GENOMIC DNA]</scope>
    <source>
        <strain evidence="2 3">DSM 21332</strain>
    </source>
</reference>
<comment type="caution">
    <text evidence="2">The sequence shown here is derived from an EMBL/GenBank/DDBJ whole genome shotgun (WGS) entry which is preliminary data.</text>
</comment>
<sequence>MKHSVIAAVLGSVLFASAPVFADVPDFPHLETVGVGEVIAVPDMAVIHVQVSVTEQSAAAAKQASDKAVANFIKQLKKAGLSQKDIQSANINLQPQYKYQQGKSPELTGYQASRDVTVMVRKLPMLNGLLDSALSEGINRINNIEFKASNMEALKAEARLAAIKDAKAKAKAVADGFGEELDGVWQIRYFEQQPIRPVMYKAARAMNDAVGESYQNAQITVTDRVEVTYKISN</sequence>
<feature type="chain" id="PRO_5045563142" evidence="1">
    <location>
        <begin position="23"/>
        <end position="233"/>
    </location>
</feature>
<organism evidence="2 3">
    <name type="scientific">Shewanella corallii</name>
    <dbReference type="NCBI Taxonomy" id="560080"/>
    <lineage>
        <taxon>Bacteria</taxon>
        <taxon>Pseudomonadati</taxon>
        <taxon>Pseudomonadota</taxon>
        <taxon>Gammaproteobacteria</taxon>
        <taxon>Alteromonadales</taxon>
        <taxon>Shewanellaceae</taxon>
        <taxon>Shewanella</taxon>
    </lineage>
</organism>
<evidence type="ECO:0000313" key="2">
    <source>
        <dbReference type="EMBL" id="MCL2912287.1"/>
    </source>
</evidence>
<evidence type="ECO:0000313" key="3">
    <source>
        <dbReference type="Proteomes" id="UP001202831"/>
    </source>
</evidence>
<dbReference type="EMBL" id="JAKIKT010000001">
    <property type="protein sequence ID" value="MCL2912287.1"/>
    <property type="molecule type" value="Genomic_DNA"/>
</dbReference>
<gene>
    <name evidence="2" type="ORF">L2725_00575</name>
</gene>
<dbReference type="NCBIfam" id="NF008299">
    <property type="entry name" value="PRK11087.1"/>
    <property type="match status" value="1"/>
</dbReference>